<name>A0A9X1W1M5_9BURK</name>
<evidence type="ECO:0000313" key="1">
    <source>
        <dbReference type="EMBL" id="MCJ0764498.1"/>
    </source>
</evidence>
<evidence type="ECO:0000313" key="2">
    <source>
        <dbReference type="Proteomes" id="UP001139447"/>
    </source>
</evidence>
<dbReference type="EMBL" id="JALGBI010000001">
    <property type="protein sequence ID" value="MCJ0764498.1"/>
    <property type="molecule type" value="Genomic_DNA"/>
</dbReference>
<dbReference type="SUPFAM" id="SSF56059">
    <property type="entry name" value="Glutathione synthetase ATP-binding domain-like"/>
    <property type="match status" value="1"/>
</dbReference>
<dbReference type="RefSeq" id="WP_243307155.1">
    <property type="nucleotide sequence ID" value="NZ_JALGBI010000001.1"/>
</dbReference>
<gene>
    <name evidence="1" type="ORF">MMF98_14870</name>
</gene>
<dbReference type="Proteomes" id="UP001139447">
    <property type="component" value="Unassembled WGS sequence"/>
</dbReference>
<reference evidence="1" key="1">
    <citation type="submission" date="2022-03" db="EMBL/GenBank/DDBJ databases">
        <authorList>
            <person name="Woo C.Y."/>
        </authorList>
    </citation>
    <scope>NUCLEOTIDE SEQUENCE</scope>
    <source>
        <strain evidence="1">CYS-02</strain>
    </source>
</reference>
<protein>
    <submittedName>
        <fullName evidence="1">Uncharacterized protein</fullName>
    </submittedName>
</protein>
<comment type="caution">
    <text evidence="1">The sequence shown here is derived from an EMBL/GenBank/DDBJ whole genome shotgun (WGS) entry which is preliminary data.</text>
</comment>
<accession>A0A9X1W1M5</accession>
<dbReference type="AlphaFoldDB" id="A0A9X1W1M5"/>
<sequence length="332" mass="37676">MRNYLSVISNHFRALQEWAIDKEAQLDLDVKTFVLEVKHRGRYYHMYPLFQASSEGQLRHTGFLPKDVVGFGGWRPYPPIRHPHSLNKLLFKDFLRKSELRTPTFLTKAGQSQPEFDYILKGTSGSFGREIAGPFRASQPADLNGSTTNPPPSTHFVEKFIEGTSLKVWFWGAKAFFAHAQSFPEIEGDGVTTVESLLRQRLTSCRLDWEHFSDRSIILECLRFQNISSGAVLKTGESLWFDYRYGKHYEPVHGATPDSDNNLPSLLEQTGTQIHDMGSALANLLKPNFAAPIMISVDGMLDHDGNIWWLEMNTNSLMPPEGYAAMFSDIFP</sequence>
<organism evidence="1 2">
    <name type="scientific">Variovorax terrae</name>
    <dbReference type="NCBI Taxonomy" id="2923278"/>
    <lineage>
        <taxon>Bacteria</taxon>
        <taxon>Pseudomonadati</taxon>
        <taxon>Pseudomonadota</taxon>
        <taxon>Betaproteobacteria</taxon>
        <taxon>Burkholderiales</taxon>
        <taxon>Comamonadaceae</taxon>
        <taxon>Variovorax</taxon>
    </lineage>
</organism>
<proteinExistence type="predicted"/>
<keyword evidence="2" id="KW-1185">Reference proteome</keyword>